<feature type="region of interest" description="Disordered" evidence="10">
    <location>
        <begin position="954"/>
        <end position="979"/>
    </location>
</feature>
<feature type="compositionally biased region" description="Basic residues" evidence="10">
    <location>
        <begin position="235"/>
        <end position="246"/>
    </location>
</feature>
<feature type="compositionally biased region" description="Polar residues" evidence="10">
    <location>
        <begin position="914"/>
        <end position="929"/>
    </location>
</feature>
<feature type="region of interest" description="Disordered" evidence="10">
    <location>
        <begin position="823"/>
        <end position="848"/>
    </location>
</feature>
<evidence type="ECO:0000256" key="7">
    <source>
        <dbReference type="ARBA" id="ARBA00023163"/>
    </source>
</evidence>
<dbReference type="InterPro" id="IPR036236">
    <property type="entry name" value="Znf_C2H2_sf"/>
</dbReference>
<dbReference type="PANTHER" id="PTHR16515">
    <property type="entry name" value="PR DOMAIN ZINC FINGER PROTEIN"/>
    <property type="match status" value="1"/>
</dbReference>
<feature type="region of interest" description="Disordered" evidence="10">
    <location>
        <begin position="2284"/>
        <end position="2359"/>
    </location>
</feature>
<keyword evidence="6" id="KW-0805">Transcription regulation</keyword>
<dbReference type="EMBL" id="BMAT01002452">
    <property type="protein sequence ID" value="GFS07187.1"/>
    <property type="molecule type" value="Genomic_DNA"/>
</dbReference>
<evidence type="ECO:0000313" key="14">
    <source>
        <dbReference type="Proteomes" id="UP000762676"/>
    </source>
</evidence>
<dbReference type="InterPro" id="IPR017956">
    <property type="entry name" value="AT_hook_DNA-bd_motif"/>
</dbReference>
<feature type="compositionally biased region" description="Basic and acidic residues" evidence="10">
    <location>
        <begin position="2814"/>
        <end position="2823"/>
    </location>
</feature>
<dbReference type="InterPro" id="IPR046341">
    <property type="entry name" value="SET_dom_sf"/>
</dbReference>
<feature type="domain" description="C2H2-type" evidence="11">
    <location>
        <begin position="1254"/>
        <end position="1281"/>
    </location>
</feature>
<feature type="domain" description="C2H2-type" evidence="11">
    <location>
        <begin position="1223"/>
        <end position="1251"/>
    </location>
</feature>
<evidence type="ECO:0000256" key="1">
    <source>
        <dbReference type="ARBA" id="ARBA00004123"/>
    </source>
</evidence>
<feature type="region of interest" description="Disordered" evidence="10">
    <location>
        <begin position="235"/>
        <end position="302"/>
    </location>
</feature>
<keyword evidence="14" id="KW-1185">Reference proteome</keyword>
<feature type="compositionally biased region" description="Polar residues" evidence="10">
    <location>
        <begin position="831"/>
        <end position="843"/>
    </location>
</feature>
<feature type="compositionally biased region" description="Polar residues" evidence="10">
    <location>
        <begin position="2309"/>
        <end position="2330"/>
    </location>
</feature>
<dbReference type="PANTHER" id="PTHR16515:SF66">
    <property type="entry name" value="C2H2-TYPE DOMAIN-CONTAINING PROTEIN"/>
    <property type="match status" value="1"/>
</dbReference>
<feature type="compositionally biased region" description="Polar residues" evidence="10">
    <location>
        <begin position="3056"/>
        <end position="3067"/>
    </location>
</feature>
<dbReference type="Gene3D" id="2.170.270.10">
    <property type="entry name" value="SET domain"/>
    <property type="match status" value="1"/>
</dbReference>
<dbReference type="PROSITE" id="PS00028">
    <property type="entry name" value="ZINC_FINGER_C2H2_1"/>
    <property type="match status" value="5"/>
</dbReference>
<feature type="compositionally biased region" description="Polar residues" evidence="10">
    <location>
        <begin position="3544"/>
        <end position="3555"/>
    </location>
</feature>
<evidence type="ECO:0000259" key="12">
    <source>
        <dbReference type="PROSITE" id="PS50280"/>
    </source>
</evidence>
<feature type="compositionally biased region" description="Low complexity" evidence="10">
    <location>
        <begin position="967"/>
        <end position="979"/>
    </location>
</feature>
<dbReference type="Gene3D" id="3.30.160.60">
    <property type="entry name" value="Classic Zinc Finger"/>
    <property type="match status" value="2"/>
</dbReference>
<dbReference type="SMART" id="SM00317">
    <property type="entry name" value="SET"/>
    <property type="match status" value="1"/>
</dbReference>
<evidence type="ECO:0000313" key="13">
    <source>
        <dbReference type="EMBL" id="GFS07187.1"/>
    </source>
</evidence>
<dbReference type="SUPFAM" id="SSF82199">
    <property type="entry name" value="SET domain"/>
    <property type="match status" value="1"/>
</dbReference>
<feature type="compositionally biased region" description="Polar residues" evidence="10">
    <location>
        <begin position="736"/>
        <end position="745"/>
    </location>
</feature>
<feature type="region of interest" description="Disordered" evidence="10">
    <location>
        <begin position="3516"/>
        <end position="3590"/>
    </location>
</feature>
<evidence type="ECO:0000256" key="3">
    <source>
        <dbReference type="ARBA" id="ARBA00022737"/>
    </source>
</evidence>
<dbReference type="SMART" id="SM00355">
    <property type="entry name" value="ZnF_C2H2"/>
    <property type="match status" value="10"/>
</dbReference>
<feature type="compositionally biased region" description="Basic and acidic residues" evidence="10">
    <location>
        <begin position="2949"/>
        <end position="2958"/>
    </location>
</feature>
<dbReference type="GO" id="GO:0010468">
    <property type="term" value="P:regulation of gene expression"/>
    <property type="evidence" value="ECO:0007669"/>
    <property type="project" value="TreeGrafter"/>
</dbReference>
<feature type="compositionally biased region" description="Pro residues" evidence="10">
    <location>
        <begin position="1429"/>
        <end position="1438"/>
    </location>
</feature>
<keyword evidence="4 9" id="KW-0863">Zinc-finger</keyword>
<dbReference type="InterPro" id="IPR013087">
    <property type="entry name" value="Znf_C2H2_type"/>
</dbReference>
<feature type="domain" description="C2H2-type" evidence="11">
    <location>
        <begin position="460"/>
        <end position="488"/>
    </location>
</feature>
<feature type="region of interest" description="Disordered" evidence="10">
    <location>
        <begin position="2592"/>
        <end position="2823"/>
    </location>
</feature>
<keyword evidence="8" id="KW-0539">Nucleus</keyword>
<evidence type="ECO:0000256" key="5">
    <source>
        <dbReference type="ARBA" id="ARBA00022833"/>
    </source>
</evidence>
<keyword evidence="3" id="KW-0677">Repeat</keyword>
<feature type="region of interest" description="Disordered" evidence="10">
    <location>
        <begin position="2547"/>
        <end position="2570"/>
    </location>
</feature>
<feature type="compositionally biased region" description="Basic and acidic residues" evidence="10">
    <location>
        <begin position="288"/>
        <end position="298"/>
    </location>
</feature>
<dbReference type="GO" id="GO:0005634">
    <property type="term" value="C:nucleus"/>
    <property type="evidence" value="ECO:0007669"/>
    <property type="project" value="UniProtKB-SubCell"/>
</dbReference>
<dbReference type="Proteomes" id="UP000762676">
    <property type="component" value="Unassembled WGS sequence"/>
</dbReference>
<feature type="region of interest" description="Disordered" evidence="10">
    <location>
        <begin position="1399"/>
        <end position="1438"/>
    </location>
</feature>
<dbReference type="SUPFAM" id="SSF57667">
    <property type="entry name" value="beta-beta-alpha zinc fingers"/>
    <property type="match status" value="2"/>
</dbReference>
<feature type="region of interest" description="Disordered" evidence="10">
    <location>
        <begin position="3056"/>
        <end position="3081"/>
    </location>
</feature>
<feature type="region of interest" description="Disordered" evidence="10">
    <location>
        <begin position="330"/>
        <end position="375"/>
    </location>
</feature>
<feature type="compositionally biased region" description="Low complexity" evidence="10">
    <location>
        <begin position="1418"/>
        <end position="1428"/>
    </location>
</feature>
<accession>A0AAV4IA33</accession>
<dbReference type="InterPro" id="IPR001214">
    <property type="entry name" value="SET_dom"/>
</dbReference>
<feature type="domain" description="C2H2-type" evidence="11">
    <location>
        <begin position="1470"/>
        <end position="1498"/>
    </location>
</feature>
<name>A0AAV4IA33_9GAST</name>
<feature type="compositionally biased region" description="Polar residues" evidence="10">
    <location>
        <begin position="2874"/>
        <end position="2885"/>
    </location>
</feature>
<evidence type="ECO:0000256" key="2">
    <source>
        <dbReference type="ARBA" id="ARBA00022723"/>
    </source>
</evidence>
<evidence type="ECO:0000256" key="10">
    <source>
        <dbReference type="SAM" id="MobiDB-lite"/>
    </source>
</evidence>
<evidence type="ECO:0000256" key="6">
    <source>
        <dbReference type="ARBA" id="ARBA00023015"/>
    </source>
</evidence>
<proteinExistence type="predicted"/>
<feature type="region of interest" description="Disordered" evidence="10">
    <location>
        <begin position="3176"/>
        <end position="3227"/>
    </location>
</feature>
<dbReference type="SMART" id="SM00384">
    <property type="entry name" value="AT_hook"/>
    <property type="match status" value="4"/>
</dbReference>
<feature type="region of interest" description="Disordered" evidence="10">
    <location>
        <begin position="2835"/>
        <end position="2993"/>
    </location>
</feature>
<organism evidence="13 14">
    <name type="scientific">Elysia marginata</name>
    <dbReference type="NCBI Taxonomy" id="1093978"/>
    <lineage>
        <taxon>Eukaryota</taxon>
        <taxon>Metazoa</taxon>
        <taxon>Spiralia</taxon>
        <taxon>Lophotrochozoa</taxon>
        <taxon>Mollusca</taxon>
        <taxon>Gastropoda</taxon>
        <taxon>Heterobranchia</taxon>
        <taxon>Euthyneura</taxon>
        <taxon>Panpulmonata</taxon>
        <taxon>Sacoglossa</taxon>
        <taxon>Placobranchoidea</taxon>
        <taxon>Plakobranchidae</taxon>
        <taxon>Elysia</taxon>
    </lineage>
</organism>
<feature type="region of interest" description="Disordered" evidence="10">
    <location>
        <begin position="730"/>
        <end position="792"/>
    </location>
</feature>
<feature type="compositionally biased region" description="Basic and acidic residues" evidence="10">
    <location>
        <begin position="746"/>
        <end position="757"/>
    </location>
</feature>
<evidence type="ECO:0000256" key="4">
    <source>
        <dbReference type="ARBA" id="ARBA00022771"/>
    </source>
</evidence>
<protein>
    <submittedName>
        <fullName evidence="13">PR domain zinc finger protein 14</fullName>
    </submittedName>
</protein>
<feature type="compositionally biased region" description="Basic and acidic residues" evidence="10">
    <location>
        <begin position="2730"/>
        <end position="2749"/>
    </location>
</feature>
<feature type="compositionally biased region" description="Basic and acidic residues" evidence="10">
    <location>
        <begin position="2835"/>
        <end position="2845"/>
    </location>
</feature>
<evidence type="ECO:0000259" key="11">
    <source>
        <dbReference type="PROSITE" id="PS50157"/>
    </source>
</evidence>
<dbReference type="PROSITE" id="PS50157">
    <property type="entry name" value="ZINC_FINGER_C2H2_2"/>
    <property type="match status" value="4"/>
</dbReference>
<dbReference type="PROSITE" id="PS50280">
    <property type="entry name" value="SET"/>
    <property type="match status" value="1"/>
</dbReference>
<feature type="compositionally biased region" description="Basic and acidic residues" evidence="10">
    <location>
        <begin position="2980"/>
        <end position="2993"/>
    </location>
</feature>
<sequence length="3797" mass="416946">MEEASESDGPPRFSMEEINTVELPPCIDIRESLIHRGEAGAFAKVFIRKDTRFGPYKGEIINPGQKDFIDYRYAWEIHEKRSRALKYTISALDPKASNWMRHVNNARFYEEQNILSVQDGFSIFYVVMKNIDEGQELLTWFDPKLLKRTQRRQARTERRPIGYTIELVPWSDEKKFTPEIIDTKRARKKKVLSDMIALDEDPKAMTRTLQSLPKIPCTPRQLGNMAYPLANTLKRRKTDHRTKPRVRQSNFDVKVQADQHTLQDKPTLLASHDRPVKLSKLSPQTETKPAEPETKLKLESLPPHENLKEALQAAEDGPKLVPHVPLAEVKTPNIPSGFPSKSEGQGNVKKKRGRKRLSDLPRGRPRIHSPGPTSIEYRPGMIKPVCLKTQSDGSVLVEDHDESYTLREVKLGLDCDDRCPCLDKPKCMRAKDPPSAANNYAMFFTLLPEHKIVKNGKIAYKCDVCDGTYNHAFSLKRHYLSVHINHRYLTRDDIINCQIETFHTGIQINESKPPPMPTMTPQNIGHMPPQNTGPMPTLMAVNVTNFLASLSPPKSIQEMSERNHLDDLDSKLRCDEELDEGKEISKENVTKKKAKKRSVPTLATLAQACLNCVRQGNFVNDASKLKAQILPKCKETINFDVMEPTKDESQIKKNHILGDEKPTDSTKDMAPVSTECFGHNETLNLNSQKNEKLINNETLKPFENNRDACPESLTKAPVCSGDFSYGTPRDGGKSLHLNSISNNGDSEPKNEEQERKNKALLKPKQPDSTVSSSADCEKANAEPLSGTHCLEKGTCDQNQEETTNFNDETDSSVAFASHSETSIGKTAGVPSPNSCDHTKNIPTKTADEDTISLRCGESSVDSTQEKTNQMTQELSTSLAIEGNSVLNSISSIPQSSSCTLSESSSTAVRPSSSVNTEQHGISSSSQAARNNAQPPVIFLTNIVFPVPGTLGQPILPQQRPLAPTTPQTGTATLSSPTTLTSQSQISLIPSVGSNVRLSGPRAPVPLVLISQVPPGVDPRNAASTFLNTSTGIKTLQDLQKSLTVAAAMGNTNTQLTSSSLPCLIGPLGHGASALPGTPVTSMTSAPGTRPPTLSTGLTTLPPGTSLPVPTKLPGVSTACGSLPDTLASSSDTVSTIKTVTSQSSSISTLSVPPTILSSHATITTPLSTVIPNSSSIVTSARPSGQPEDLFRCHMCVLVFQTMQQLKHHIRNDPHRFKGGIKQYACLQCSMRFSNKSNLARHNLMNHAETEEYKFRCCTCGKGFSSETYLKMHARFHLGKSFPCKYGCKDVYFPNAATLVKHLRTEHAGLDLKEYKRTHRMRPYRRKKISQMLEAAPSPSVSIPANQMPQSTLSQQEIRNTPDGIISRPPLPGRIIGLSAPALPESQQTSPYSLLQPGVGFQAKRGRPKGSKNTVKNGKPIIPSPVNSPSLPPPPPPPPLKVEIPEATAAREPTAARNLDPTKRQRRVARFVCKLCQRKFTTHLKLLRHRTRKHGMDQSVQEYLHFMSKNRDGYASDPDQTVYSPPASPKTFFSNVCQRGYENFTQFIDGGPESLKSPIKKYINIKGFSSISAPFDDSQEQKLEVEWTMFNFPPSFKYNFDSTTFYDTESGENFKSLTDKTLAQVKTKIQNENDRDSTPEVEYAQKENVKFLDENPLVFPVKSEDTKVKEGHCLETSLTTLPVDDKKDVADENPSLENLPSHDFVSSSKDGTSSKDLRKDFEDPLCDIGSKERCKQVIESLARHLACEKLPTGESDLSESLSQEDEGVEGEVDEAACNLHIKTESLDDDTVKEADKEMVVENELKGSFDISATPSEAALADGSEIHPKDLGTVENSCFVNGQSGKSKHYTIETPDLLQEDVPSSGTDSGLSSMSSCTLESPDAIQSHNNGNISGISDIFTATNTSIGIKQFSQCTTQIRDVTANMKDAKFLANNDSKIQSKLPFFSVSDKSKLMRRLTIQGIITDDSFNVADSKLSASPTQASRSDLNALDLCVPGGQLSSDRLAQIMKSVPLKPEIDSIVGSKVVRHRSISLPSFKEGHFNLNSSDTGKHHEHKRLSLWAGHLPQKALDHGGQEAYNYCPIVNTIQKQQIMRELENYKKAKAKRDKGIDRNHFPGNKLSFAESMGLMSQADFEMYPKQVEVPVIKPPEVWANYENIWFGKRGTIVVVCSICHRHFSCWDLCLRHQLKKHPHIEPNFLQMEKGNYVDDMYYYYPMKYGILAQTEPIPRNLPLPELYVCTRCGFPFRNLNRLHAHIIACDPYLVGGSGYKLSQNKKKLLPMMDRRLSQQNVPADPVKPKLGRPFKRPPIQPTSYISSSGSNEKLANSQNSPADSPKPPEKMHSPGSVYDKPMGSSPPFSFYHGRKRKNYELLYNPQNHMRRREMYQVLDTHQCHGCNLKFKSMSMLERHVKKCSGRDRLQNQKPLLSGIMPDDATVRKQHTCRYCNKRFTYIKGVDLHYKRVCSVRKVREEEGKLTPEDLAHEEELHRIIEHLKWSKTLNKDSSDIIQGNVRVEEDGSLTRVVKKRGFPPGTRKRVKKRKVKNKKWTYMKNHRHANRSAAASAGNTGDISLRPQVEPSTHLLKLNEQKSNQVHGQFGFQKKRPSPKENSPLPSPPKKSALSDVGPSALVVSTEGSNTKHSEASGSSSGRRGRPRKYPIGDPRSRSPRVTRSNSAALTTTAEQKLPTASCALKSSSSEADTEMPAKPQARKRGRPKKFDPSDMESSYKKKKRTDFQDSDANKGDQKSNKDGLDTSSKLATEENMHRSMTRRQQRAKVPTAAVRDDFVYEELGANKKQTPGRGSKGRRTKAQNTKDTSVADEKPPFSELELMEKMKELKKAAQLESDRCKLRKEQRRIKAKSLHSTGNSDKSSKISDKTQCAPASNSTELFKHLMEDIPLSSKAKSSNPQKESPHQVTALPEKVPENISGENPQSIKSSSLKANESSMCMPGLERKKSKDSPKLLSAPKDLKGKATGALSPKSKVVDQRKNHQDKTENALQLANKEQLQKVSSLNPASLTASMQLPECSVKVMTLSPKDRNLINCQTLCKDTSQVLSKTISPPFPSQTNSKENSDAPLFSKVTGDDRTFDLNKEVTEENQDKGSPYRKMVLEKEEKQAMSPSEISTNLSLYSNGEELLKVADKTSISQSSSGDSDQSLVETQNVSHVKIDIEAATKTGHSLDDGAATKTGHSLDGGADTKTGHSLDGGAETHPQQKPTEEAKVQAFPQETVAKPTKRTKIVFVQAGKPPQILSSMKYDGPGDLGGSPTPQSMIQTSSSQTYTAVCKSSTEKPKTLASLVVSRDTGVKSQTTKRDVPFAGMEGSTVTAKKSIAAPIKLIRGSLDPQKTPSVAPITVFSSPRKMPVSSANTTVIATQRSTISGSVSTLTPPSTANLCSPMALLTAETSKVNTTRSIKQCEPVGTNQMTHVQIKGGLVTQKPRVVQTAAGARPVQIVSSLNPTPSEISASKGIISPKIIIRAGAHSSPLHSGASVQCNPAVTHTIVKTCAKVISPPARIVSHSATTAGSVRPRGTTPQSFARFPNTGMRPVQTSLQATSSTKLRPVKYAPTHGAATSSLPRGPVASENLPGKPQPQNHVIRTLIPSKSTLHSPAQQPLSVKASVLSTNRPTTASLINSNTAHATKHSYDVKTASVVASPSMSQHSLVESQSVSVTAGTIGSPAGQVCLEPEIVTSKLAAPEVALPAYNGATTLETQPIFIEPPSNPIMITLEDGSTAMLDAESLAQLLSPVVEENIPVAPESEPGLTTVTVPDPGSVMVNMAEIQPGQGVLQTGEVLWEGFPDL</sequence>
<dbReference type="GO" id="GO:0003677">
    <property type="term" value="F:DNA binding"/>
    <property type="evidence" value="ECO:0007669"/>
    <property type="project" value="InterPro"/>
</dbReference>
<keyword evidence="5" id="KW-0862">Zinc</keyword>
<feature type="domain" description="SET" evidence="12">
    <location>
        <begin position="25"/>
        <end position="142"/>
    </location>
</feature>
<dbReference type="GO" id="GO:0008270">
    <property type="term" value="F:zinc ion binding"/>
    <property type="evidence" value="ECO:0007669"/>
    <property type="project" value="UniProtKB-KW"/>
</dbReference>
<feature type="region of interest" description="Disordered" evidence="10">
    <location>
        <begin position="1684"/>
        <end position="1721"/>
    </location>
</feature>
<feature type="compositionally biased region" description="Polar residues" evidence="10">
    <location>
        <begin position="2664"/>
        <end position="2679"/>
    </location>
</feature>
<feature type="region of interest" description="Disordered" evidence="10">
    <location>
        <begin position="891"/>
        <end position="929"/>
    </location>
</feature>
<evidence type="ECO:0000256" key="8">
    <source>
        <dbReference type="ARBA" id="ARBA00023242"/>
    </source>
</evidence>
<reference evidence="13 14" key="1">
    <citation type="journal article" date="2021" name="Elife">
        <title>Chloroplast acquisition without the gene transfer in kleptoplastic sea slugs, Plakobranchus ocellatus.</title>
        <authorList>
            <person name="Maeda T."/>
            <person name="Takahashi S."/>
            <person name="Yoshida T."/>
            <person name="Shimamura S."/>
            <person name="Takaki Y."/>
            <person name="Nagai Y."/>
            <person name="Toyoda A."/>
            <person name="Suzuki Y."/>
            <person name="Arimoto A."/>
            <person name="Ishii H."/>
            <person name="Satoh N."/>
            <person name="Nishiyama T."/>
            <person name="Hasebe M."/>
            <person name="Maruyama T."/>
            <person name="Minagawa J."/>
            <person name="Obokata J."/>
            <person name="Shigenobu S."/>
        </authorList>
    </citation>
    <scope>NUCLEOTIDE SEQUENCE [LARGE SCALE GENOMIC DNA]</scope>
</reference>
<feature type="compositionally biased region" description="Basic and acidic residues" evidence="10">
    <location>
        <begin position="1711"/>
        <end position="1721"/>
    </location>
</feature>
<dbReference type="Pfam" id="PF21549">
    <property type="entry name" value="PRDM2_PR"/>
    <property type="match status" value="1"/>
</dbReference>
<evidence type="ECO:0000256" key="9">
    <source>
        <dbReference type="PROSITE-ProRule" id="PRU00042"/>
    </source>
</evidence>
<feature type="compositionally biased region" description="Polar residues" evidence="10">
    <location>
        <begin position="2925"/>
        <end position="2943"/>
    </location>
</feature>
<dbReference type="InterPro" id="IPR050331">
    <property type="entry name" value="Zinc_finger"/>
</dbReference>
<comment type="subcellular location">
    <subcellularLocation>
        <location evidence="1">Nucleus</location>
    </subcellularLocation>
</comment>
<gene>
    <name evidence="13" type="ORF">ElyMa_001244000</name>
</gene>
<keyword evidence="2" id="KW-0479">Metal-binding</keyword>
<keyword evidence="7" id="KW-0804">Transcription</keyword>
<comment type="caution">
    <text evidence="13">The sequence shown here is derived from an EMBL/GenBank/DDBJ whole genome shotgun (WGS) entry which is preliminary data.</text>
</comment>
<feature type="compositionally biased region" description="Low complexity" evidence="10">
    <location>
        <begin position="891"/>
        <end position="913"/>
    </location>
</feature>
<feature type="compositionally biased region" description="Basic residues" evidence="10">
    <location>
        <begin position="2846"/>
        <end position="2858"/>
    </location>
</feature>